<organism evidence="2 3">
    <name type="scientific">Flavobacterium macacae</name>
    <dbReference type="NCBI Taxonomy" id="2488993"/>
    <lineage>
        <taxon>Bacteria</taxon>
        <taxon>Pseudomonadati</taxon>
        <taxon>Bacteroidota</taxon>
        <taxon>Flavobacteriia</taxon>
        <taxon>Flavobacteriales</taxon>
        <taxon>Flavobacteriaceae</taxon>
        <taxon>Flavobacterium</taxon>
    </lineage>
</organism>
<comment type="caution">
    <text evidence="2">The sequence shown here is derived from an EMBL/GenBank/DDBJ whole genome shotgun (WGS) entry which is preliminary data.</text>
</comment>
<sequence>MAFSIYNVKPLHLYILFVVLILTARICEGTIQPLYYLFALLGWVVFFIAVKNFFNQKKQLETKKKTPVKKIKK</sequence>
<protein>
    <submittedName>
        <fullName evidence="2">Uncharacterized protein</fullName>
    </submittedName>
</protein>
<keyword evidence="1" id="KW-1133">Transmembrane helix</keyword>
<evidence type="ECO:0000256" key="1">
    <source>
        <dbReference type="SAM" id="Phobius"/>
    </source>
</evidence>
<keyword evidence="1" id="KW-0472">Membrane</keyword>
<evidence type="ECO:0000313" key="2">
    <source>
        <dbReference type="EMBL" id="RRJ92150.1"/>
    </source>
</evidence>
<dbReference type="Proteomes" id="UP000271937">
    <property type="component" value="Unassembled WGS sequence"/>
</dbReference>
<gene>
    <name evidence="2" type="ORF">EG849_06960</name>
</gene>
<reference evidence="2 3" key="1">
    <citation type="submission" date="2018-11" db="EMBL/GenBank/DDBJ databases">
        <title>Flavobacterium sp. nov., YIM 102600 draft genome.</title>
        <authorList>
            <person name="Li G."/>
            <person name="Jiang Y."/>
        </authorList>
    </citation>
    <scope>NUCLEOTIDE SEQUENCE [LARGE SCALE GENOMIC DNA]</scope>
    <source>
        <strain evidence="2 3">YIM 102600</strain>
    </source>
</reference>
<keyword evidence="3" id="KW-1185">Reference proteome</keyword>
<dbReference type="RefSeq" id="WP_125012353.1">
    <property type="nucleotide sequence ID" value="NZ_RQVR01000006.1"/>
</dbReference>
<accession>A0A3P3WAW4</accession>
<dbReference type="EMBL" id="RQVR01000006">
    <property type="protein sequence ID" value="RRJ92150.1"/>
    <property type="molecule type" value="Genomic_DNA"/>
</dbReference>
<dbReference type="AlphaFoldDB" id="A0A3P3WAW4"/>
<evidence type="ECO:0000313" key="3">
    <source>
        <dbReference type="Proteomes" id="UP000271937"/>
    </source>
</evidence>
<name>A0A3P3WAW4_9FLAO</name>
<feature type="transmembrane region" description="Helical" evidence="1">
    <location>
        <begin position="34"/>
        <end position="54"/>
    </location>
</feature>
<dbReference type="OrthoDB" id="1377194at2"/>
<keyword evidence="1" id="KW-0812">Transmembrane</keyword>
<proteinExistence type="predicted"/>